<dbReference type="Pfam" id="PF24461">
    <property type="entry name" value="DUF7576"/>
    <property type="match status" value="1"/>
</dbReference>
<sequence length="84" mass="9473">MALSDYTGQSPVGNEDATVVRVAPHRLWQPGRTRTEPCANCGDELVLSEEHLLVVLDERGTRTRRYFREESCVRAWLDAEAGVE</sequence>
<proteinExistence type="predicted"/>
<evidence type="ECO:0000313" key="2">
    <source>
        <dbReference type="Proteomes" id="UP000198531"/>
    </source>
</evidence>
<accession>A0A1I6GHE6</accession>
<keyword evidence="2" id="KW-1185">Reference proteome</keyword>
<name>A0A1I6GHE6_9EURY</name>
<dbReference type="RefSeq" id="WP_089805429.1">
    <property type="nucleotide sequence ID" value="NZ_FOYT01000001.1"/>
</dbReference>
<protein>
    <submittedName>
        <fullName evidence="1">Uncharacterized protein</fullName>
    </submittedName>
</protein>
<gene>
    <name evidence="1" type="ORF">SAMN04487947_1161</name>
</gene>
<dbReference type="InterPro" id="IPR055998">
    <property type="entry name" value="DUF7576"/>
</dbReference>
<evidence type="ECO:0000313" key="1">
    <source>
        <dbReference type="EMBL" id="SFR41612.1"/>
    </source>
</evidence>
<dbReference type="AlphaFoldDB" id="A0A1I6GHE6"/>
<organism evidence="1 2">
    <name type="scientific">Halogeometricum rufum</name>
    <dbReference type="NCBI Taxonomy" id="553469"/>
    <lineage>
        <taxon>Archaea</taxon>
        <taxon>Methanobacteriati</taxon>
        <taxon>Methanobacteriota</taxon>
        <taxon>Stenosarchaea group</taxon>
        <taxon>Halobacteria</taxon>
        <taxon>Halobacteriales</taxon>
        <taxon>Haloferacaceae</taxon>
        <taxon>Halogeometricum</taxon>
    </lineage>
</organism>
<dbReference type="OrthoDB" id="281206at2157"/>
<reference evidence="2" key="1">
    <citation type="submission" date="2016-10" db="EMBL/GenBank/DDBJ databases">
        <authorList>
            <person name="Varghese N."/>
            <person name="Submissions S."/>
        </authorList>
    </citation>
    <scope>NUCLEOTIDE SEQUENCE [LARGE SCALE GENOMIC DNA]</scope>
    <source>
        <strain evidence="2">CGMCC 1.7736</strain>
    </source>
</reference>
<dbReference type="Proteomes" id="UP000198531">
    <property type="component" value="Unassembled WGS sequence"/>
</dbReference>
<dbReference type="EMBL" id="FOYT01000001">
    <property type="protein sequence ID" value="SFR41612.1"/>
    <property type="molecule type" value="Genomic_DNA"/>
</dbReference>